<evidence type="ECO:0000313" key="3">
    <source>
        <dbReference type="EMBL" id="MFC4357457.1"/>
    </source>
</evidence>
<feature type="domain" description="DUF7351" evidence="2">
    <location>
        <begin position="108"/>
        <end position="284"/>
    </location>
</feature>
<protein>
    <submittedName>
        <fullName evidence="3">ArsR/SmtB family transcription factor</fullName>
    </submittedName>
</protein>
<gene>
    <name evidence="3" type="ORF">ACFO0N_05770</name>
</gene>
<sequence>MTDGTRPTHDALFGVLANETRLRIVEALGDLSEPGEYSTIPFSELQEAVGVEDNGKFSYHLNKLTGYFVVRSEGGYRLELPGIRVYQALQFWLQEPVTVEPHHMGYVCDFCEEGGLSISYRDGRYHVGCRDCGTKYQEYPLSAAAFDPDDPESLERAAVRRSWQDKFAFLQAVCPYCSGPVWRSVEGGDRIPTPPCEDAHVSMLHSCDRCNWFIHTYAGAVMTIHPAAVSFFYERGVDIYETPPWDNVYTQLEQVESTDPLRIESRYLCAGDELRLLFDESLDVLESVVVEDVSSDSQIKQVARGGGLAEFAEDDG</sequence>
<accession>A0ABD5P981</accession>
<reference evidence="3 4" key="1">
    <citation type="journal article" date="2019" name="Int. J. Syst. Evol. Microbiol.">
        <title>The Global Catalogue of Microorganisms (GCM) 10K type strain sequencing project: providing services to taxonomists for standard genome sequencing and annotation.</title>
        <authorList>
            <consortium name="The Broad Institute Genomics Platform"/>
            <consortium name="The Broad Institute Genome Sequencing Center for Infectious Disease"/>
            <person name="Wu L."/>
            <person name="Ma J."/>
        </authorList>
    </citation>
    <scope>NUCLEOTIDE SEQUENCE [LARGE SCALE GENOMIC DNA]</scope>
    <source>
        <strain evidence="3 4">CGMCC 1.12553</strain>
    </source>
</reference>
<dbReference type="RefSeq" id="WP_267622243.1">
    <property type="nucleotide sequence ID" value="NZ_JAODIW010000006.1"/>
</dbReference>
<keyword evidence="4" id="KW-1185">Reference proteome</keyword>
<dbReference type="CDD" id="cd00090">
    <property type="entry name" value="HTH_ARSR"/>
    <property type="match status" value="1"/>
</dbReference>
<evidence type="ECO:0000259" key="1">
    <source>
        <dbReference type="Pfam" id="PF24038"/>
    </source>
</evidence>
<dbReference type="InterPro" id="IPR011991">
    <property type="entry name" value="ArsR-like_HTH"/>
</dbReference>
<dbReference type="Proteomes" id="UP001595921">
    <property type="component" value="Unassembled WGS sequence"/>
</dbReference>
<dbReference type="InterPro" id="IPR036390">
    <property type="entry name" value="WH_DNA-bd_sf"/>
</dbReference>
<dbReference type="Pfam" id="PF24042">
    <property type="entry name" value="DUF7351"/>
    <property type="match status" value="1"/>
</dbReference>
<evidence type="ECO:0000313" key="4">
    <source>
        <dbReference type="Proteomes" id="UP001595921"/>
    </source>
</evidence>
<feature type="domain" description="DUF7347" evidence="1">
    <location>
        <begin position="11"/>
        <end position="88"/>
    </location>
</feature>
<dbReference type="InterPro" id="IPR036388">
    <property type="entry name" value="WH-like_DNA-bd_sf"/>
</dbReference>
<dbReference type="AlphaFoldDB" id="A0ABD5P981"/>
<name>A0ABD5P981_9EURY</name>
<dbReference type="InterPro" id="IPR055771">
    <property type="entry name" value="DUF7347"/>
</dbReference>
<dbReference type="EMBL" id="JBHSDS010000003">
    <property type="protein sequence ID" value="MFC4357457.1"/>
    <property type="molecule type" value="Genomic_DNA"/>
</dbReference>
<dbReference type="InterPro" id="IPR055775">
    <property type="entry name" value="DUF7351"/>
</dbReference>
<evidence type="ECO:0000259" key="2">
    <source>
        <dbReference type="Pfam" id="PF24042"/>
    </source>
</evidence>
<dbReference type="Pfam" id="PF24038">
    <property type="entry name" value="DUF7347"/>
    <property type="match status" value="1"/>
</dbReference>
<comment type="caution">
    <text evidence="3">The sequence shown here is derived from an EMBL/GenBank/DDBJ whole genome shotgun (WGS) entry which is preliminary data.</text>
</comment>
<dbReference type="SUPFAM" id="SSF46785">
    <property type="entry name" value="Winged helix' DNA-binding domain"/>
    <property type="match status" value="1"/>
</dbReference>
<organism evidence="3 4">
    <name type="scientific">Halobium salinum</name>
    <dbReference type="NCBI Taxonomy" id="1364940"/>
    <lineage>
        <taxon>Archaea</taxon>
        <taxon>Methanobacteriati</taxon>
        <taxon>Methanobacteriota</taxon>
        <taxon>Stenosarchaea group</taxon>
        <taxon>Halobacteria</taxon>
        <taxon>Halobacteriales</taxon>
        <taxon>Haloferacaceae</taxon>
        <taxon>Halobium</taxon>
    </lineage>
</organism>
<proteinExistence type="predicted"/>
<dbReference type="Gene3D" id="1.10.10.10">
    <property type="entry name" value="Winged helix-like DNA-binding domain superfamily/Winged helix DNA-binding domain"/>
    <property type="match status" value="1"/>
</dbReference>